<comment type="caution">
    <text evidence="1">The sequence shown here is derived from an EMBL/GenBank/DDBJ whole genome shotgun (WGS) entry which is preliminary data.</text>
</comment>
<accession>A0ABX2YDG1</accession>
<reference evidence="1 2" key="1">
    <citation type="submission" date="2015-05" db="EMBL/GenBank/DDBJ databases">
        <authorList>
            <person name="Rovetto F."/>
            <person name="Cocolin L."/>
            <person name="Illeghems K."/>
            <person name="Van Nieuwerburgh F."/>
            <person name="Houf K."/>
        </authorList>
    </citation>
    <scope>NUCLEOTIDE SEQUENCE [LARGE SCALE GENOMIC DNA]</scope>
    <source>
        <strain evidence="1 2">117434</strain>
    </source>
</reference>
<protein>
    <submittedName>
        <fullName evidence="1">Uncharacterized protein</fullName>
    </submittedName>
</protein>
<dbReference type="EMBL" id="LDIR01000001">
    <property type="protein sequence ID" value="OCL92942.1"/>
    <property type="molecule type" value="Genomic_DNA"/>
</dbReference>
<sequence length="158" mass="18838">MKWSKWLENWDMTSLKIKTPFLEMDWNPQEKDKDAAWEMYIELLTRITTQSLEYGDENSALDSIYSLFPLTREIIKRHGRDCGEFTKIAIVILNQKIRPFTEKWHSESLNKAFEDEKKCKKFRKELKELQHTLRIFTKMLGDMSGVEDDLTEINKGEI</sequence>
<name>A0ABX2YDG1_9BACT</name>
<gene>
    <name evidence="1" type="ORF">AAX28_00482</name>
</gene>
<evidence type="ECO:0000313" key="1">
    <source>
        <dbReference type="EMBL" id="OCL92942.1"/>
    </source>
</evidence>
<organism evidence="1 2">
    <name type="scientific">Arcobacter porcinus</name>
    <dbReference type="NCBI Taxonomy" id="1935204"/>
    <lineage>
        <taxon>Bacteria</taxon>
        <taxon>Pseudomonadati</taxon>
        <taxon>Campylobacterota</taxon>
        <taxon>Epsilonproteobacteria</taxon>
        <taxon>Campylobacterales</taxon>
        <taxon>Arcobacteraceae</taxon>
        <taxon>Arcobacter</taxon>
    </lineage>
</organism>
<dbReference type="Proteomes" id="UP000093159">
    <property type="component" value="Unassembled WGS sequence"/>
</dbReference>
<proteinExistence type="predicted"/>
<keyword evidence="2" id="KW-1185">Reference proteome</keyword>
<dbReference type="RefSeq" id="WP_066178561.1">
    <property type="nucleotide sequence ID" value="NZ_LDIR01000001.1"/>
</dbReference>
<evidence type="ECO:0000313" key="2">
    <source>
        <dbReference type="Proteomes" id="UP000093159"/>
    </source>
</evidence>